<keyword evidence="2" id="KW-1185">Reference proteome</keyword>
<dbReference type="EMBL" id="CM045880">
    <property type="protein sequence ID" value="KAI7938207.1"/>
    <property type="molecule type" value="Genomic_DNA"/>
</dbReference>
<protein>
    <submittedName>
        <fullName evidence="1">Uncharacterized protein</fullName>
    </submittedName>
</protein>
<organism evidence="1 2">
    <name type="scientific">Puccinia striiformis f. sp. tritici</name>
    <dbReference type="NCBI Taxonomy" id="168172"/>
    <lineage>
        <taxon>Eukaryota</taxon>
        <taxon>Fungi</taxon>
        <taxon>Dikarya</taxon>
        <taxon>Basidiomycota</taxon>
        <taxon>Pucciniomycotina</taxon>
        <taxon>Pucciniomycetes</taxon>
        <taxon>Pucciniales</taxon>
        <taxon>Pucciniaceae</taxon>
        <taxon>Puccinia</taxon>
    </lineage>
</organism>
<reference evidence="2" key="2">
    <citation type="journal article" date="2018" name="Mol. Plant Microbe Interact.">
        <title>Genome sequence resources for the wheat stripe rust pathogen (Puccinia striiformis f. sp. tritici) and the barley stripe rust pathogen (Puccinia striiformis f. sp. hordei).</title>
        <authorList>
            <person name="Xia C."/>
            <person name="Wang M."/>
            <person name="Yin C."/>
            <person name="Cornejo O.E."/>
            <person name="Hulbert S.H."/>
            <person name="Chen X."/>
        </authorList>
    </citation>
    <scope>NUCLEOTIDE SEQUENCE [LARGE SCALE GENOMIC DNA]</scope>
    <source>
        <strain evidence="2">93-210</strain>
    </source>
</reference>
<comment type="caution">
    <text evidence="1">The sequence shown here is derived from an EMBL/GenBank/DDBJ whole genome shotgun (WGS) entry which is preliminary data.</text>
</comment>
<reference evidence="2" key="1">
    <citation type="journal article" date="2018" name="BMC Genomics">
        <title>Genomic insights into host adaptation between the wheat stripe rust pathogen (Puccinia striiformis f. sp. tritici) and the barley stripe rust pathogen (Puccinia striiformis f. sp. hordei).</title>
        <authorList>
            <person name="Xia C."/>
            <person name="Wang M."/>
            <person name="Yin C."/>
            <person name="Cornejo O.E."/>
            <person name="Hulbert S.H."/>
            <person name="Chen X."/>
        </authorList>
    </citation>
    <scope>NUCLEOTIDE SEQUENCE [LARGE SCALE GENOMIC DNA]</scope>
    <source>
        <strain evidence="2">93-210</strain>
    </source>
</reference>
<reference evidence="1 2" key="3">
    <citation type="journal article" date="2022" name="Microbiol. Spectr.">
        <title>Folding features and dynamics of 3D genome architecture in plant fungal pathogens.</title>
        <authorList>
            <person name="Xia C."/>
        </authorList>
    </citation>
    <scope>NUCLEOTIDE SEQUENCE [LARGE SCALE GENOMIC DNA]</scope>
    <source>
        <strain evidence="1 2">93-210</strain>
    </source>
</reference>
<sequence>MESVRDMVEAFWSINSDGKSESEYQAILEKVARHLNVRMHQHQAPPFAYLSAFKDDQSEFQNDTLDYLAKTTLPDLKDVLSALLLAMDPSNSERGTKTRYEAILDSLIDLDDLLNELDDLIRKIWMTRQKGRGDPGQESTVQPLTFFIARNTVIKVRDLLAGELYRVLVTFVTLLVDFDFTNPPCDRSLTTLSWRNLDRSITLSMDSIDSMIKWVRRPLLDAAKEEWQELVQQIEDSLRLLLKHLNPTNHKFAKLDQSESDDEVMILNPTGMKFVNFGIPVIKMCRIFFNKLSRSTNSSPLIFVEPAMEMEVDRLKLLLQHTHDTEKFIHDFVNKVKDSPSHRRGIVDLTITLIGGFVESIGVLDRYWDSLMASKDPRIDKVAIAVARQWLKDWNSVFLQSTANMMGSTGCIYPWPEPDDEKDTDDAGEFDEYDYDDFEGEEEDDNEAGENNDDGDGDHEEDDDEEVGDEEYGDEEYGDEGDGDEEEGKAEDQDENDRNSVEASADQVKDLPSEGELIPNRSGVKIHKTDVRIW</sequence>
<gene>
    <name evidence="1" type="ORF">MJO28_015127</name>
</gene>
<proteinExistence type="predicted"/>
<dbReference type="Proteomes" id="UP001060170">
    <property type="component" value="Chromosome 16"/>
</dbReference>
<accession>A0ACC0DS15</accession>
<evidence type="ECO:0000313" key="2">
    <source>
        <dbReference type="Proteomes" id="UP001060170"/>
    </source>
</evidence>
<name>A0ACC0DS15_9BASI</name>
<evidence type="ECO:0000313" key="1">
    <source>
        <dbReference type="EMBL" id="KAI7938207.1"/>
    </source>
</evidence>